<evidence type="ECO:0000313" key="2">
    <source>
        <dbReference type="WBParaSite" id="ES5_v2.g20926.t1"/>
    </source>
</evidence>
<organism evidence="1 2">
    <name type="scientific">Panagrolaimus sp. ES5</name>
    <dbReference type="NCBI Taxonomy" id="591445"/>
    <lineage>
        <taxon>Eukaryota</taxon>
        <taxon>Metazoa</taxon>
        <taxon>Ecdysozoa</taxon>
        <taxon>Nematoda</taxon>
        <taxon>Chromadorea</taxon>
        <taxon>Rhabditida</taxon>
        <taxon>Tylenchina</taxon>
        <taxon>Panagrolaimomorpha</taxon>
        <taxon>Panagrolaimoidea</taxon>
        <taxon>Panagrolaimidae</taxon>
        <taxon>Panagrolaimus</taxon>
    </lineage>
</organism>
<dbReference type="WBParaSite" id="ES5_v2.g20926.t1">
    <property type="protein sequence ID" value="ES5_v2.g20926.t1"/>
    <property type="gene ID" value="ES5_v2.g20926"/>
</dbReference>
<accession>A0AC34FVT7</accession>
<protein>
    <submittedName>
        <fullName evidence="2">RNA polymerase II subunit B1 CTD phosphatase RPAP2 homolog</fullName>
    </submittedName>
</protein>
<sequence>MPIPVKKQLDEENLKQRIEEEKAKKEAEEKRRRTVFKAIETLADTVDEEKLLSLLDLLDTNSWKEVIEERFIGRLCGFPTCENGIIVKSKQKYKLDKKKQKVYENYAEREKFCSLICLQKSENVQRQLAELPLWLTGEYPGKKYDLSLPQKLSTPSKSTNINKLDTEKIEFVPDQLLVQLNNLNLGQIDASDSDNEGDEDATTLGVDDKQFLSNVHSFVSSKVPPTTESDSPKTPQQDVVMKLNEKKMDKETIENKLEKLRLKFGKLPKEMQKKAPIMVEPHHGTTPIKTKKDGNKKAEEIMERLRLWITPKTIHYIDNESAEPSTTTSMTSDEVSSKQMIEQYYSGILDPREYERRKIKEEEIKSVKLPLVDSIDQHFRRVDIVIGGLKKAWISYVGQLKIVYPVNNCKNLISTFALDKSNCVVDPKSSDYFATAILQIMTHCSNDLKELLKQKEIIENQQKYFELLQIDFDFFDTKVAQLIASKRQEMLLNEQNDDGGEMEC</sequence>
<proteinExistence type="predicted"/>
<reference evidence="2" key="1">
    <citation type="submission" date="2022-11" db="UniProtKB">
        <authorList>
            <consortium name="WormBaseParasite"/>
        </authorList>
    </citation>
    <scope>IDENTIFICATION</scope>
</reference>
<dbReference type="Proteomes" id="UP000887579">
    <property type="component" value="Unplaced"/>
</dbReference>
<evidence type="ECO:0000313" key="1">
    <source>
        <dbReference type="Proteomes" id="UP000887579"/>
    </source>
</evidence>
<name>A0AC34FVT7_9BILA</name>